<dbReference type="SUPFAM" id="SSF51206">
    <property type="entry name" value="cAMP-binding domain-like"/>
    <property type="match status" value="1"/>
</dbReference>
<dbReference type="InterPro" id="IPR005105">
    <property type="entry name" value="GlnD_Uridyltrans_N"/>
</dbReference>
<dbReference type="InterPro" id="IPR046342">
    <property type="entry name" value="CBS_dom_sf"/>
</dbReference>
<dbReference type="RefSeq" id="WP_131257955.1">
    <property type="nucleotide sequence ID" value="NZ_JBHSUS010000001.1"/>
</dbReference>
<reference evidence="6" key="1">
    <citation type="journal article" date="2019" name="Int. J. Syst. Evol. Microbiol.">
        <title>The Global Catalogue of Microorganisms (GCM) 10K type strain sequencing project: providing services to taxonomists for standard genome sequencing and annotation.</title>
        <authorList>
            <consortium name="The Broad Institute Genomics Platform"/>
            <consortium name="The Broad Institute Genome Sequencing Center for Infectious Disease"/>
            <person name="Wu L."/>
            <person name="Ma J."/>
        </authorList>
    </citation>
    <scope>NUCLEOTIDE SEQUENCE [LARGE SCALE GENOMIC DNA]</scope>
    <source>
        <strain evidence="6">CGMCC 1.16031</strain>
    </source>
</reference>
<dbReference type="CDD" id="cd05401">
    <property type="entry name" value="NT_GlnE_GlnD_like"/>
    <property type="match status" value="1"/>
</dbReference>
<sequence>MTDIESNPELLMVVDFLVTCPPFDLLEDAQLHQLASSIEVQYYRKGHICGQSGLGGLRIIRSGAIDIRSQDDRLVQRMGEGESYNLASLLEEYPDAVVKLYEDSLLYTVPDDVFREIASHNRDFDRYYHRQINRRLRRAARYTPEPHNMMRTVESVMARDILSFGPETPIRHAAQAMSARRISSAPVLENDRLVGIITDRDFRSRVIAAGLDYNEPVSQVMTCDPISVNKEQTLFDATLLMVKRKIHHLPVVEKHDKGHLVGIITSSDLMLARQDDPVYVVQHIGRANDIQAMKTVVDGMPGMMVEWLNAGIKVSQVSHFLTAISDAVTRRLIEMYQDKQGRAPVAFCWLGFGSQGRAEQLVNADQDNGMVIADEASDEQLAWFKDMAKFVCDGLNECGYVYCPGQVMAMTDEWRQPLKNWRNTVNKWTLSPTPAAVMRVSIFFDLRAVYGDESLCKALQAHMLEQASSNSIFLAALAANVLEQSPPLGIFRRFIVERNGEHKDNLDLKKRGVIPIIDMMRIHSLANKIAAVNTTERIEALVQAKVLTVKDSRNMQDAYDFIMQTRARAQAAAIEKQGVEAVSNYIDPDTLPDTQRRHLKDAFTVVHDAQSAIRLRYRGGM</sequence>
<evidence type="ECO:0000256" key="2">
    <source>
        <dbReference type="PROSITE-ProRule" id="PRU00703"/>
    </source>
</evidence>
<dbReference type="InterPro" id="IPR000595">
    <property type="entry name" value="cNMP-bd_dom"/>
</dbReference>
<accession>A0ABW1XMC5</accession>
<evidence type="ECO:0000256" key="1">
    <source>
        <dbReference type="ARBA" id="ARBA00022737"/>
    </source>
</evidence>
<dbReference type="CDD" id="cd04587">
    <property type="entry name" value="CBS_pair_CAP-ED_NT_Pol-beta-like_DUF294_assoc"/>
    <property type="match status" value="1"/>
</dbReference>
<dbReference type="PROSITE" id="PS51371">
    <property type="entry name" value="CBS"/>
    <property type="match status" value="2"/>
</dbReference>
<keyword evidence="1" id="KW-0677">Repeat</keyword>
<feature type="domain" description="CBS" evidence="4">
    <location>
        <begin position="221"/>
        <end position="280"/>
    </location>
</feature>
<name>A0ABW1XMC5_9ALTE</name>
<dbReference type="PANTHER" id="PTHR48108">
    <property type="entry name" value="CBS DOMAIN-CONTAINING PROTEIN CBSX2, CHLOROPLASTIC"/>
    <property type="match status" value="1"/>
</dbReference>
<dbReference type="InterPro" id="IPR018821">
    <property type="entry name" value="DUF294_put_nucleoTrafse_sb-bd"/>
</dbReference>
<dbReference type="EMBL" id="JBHSUS010000001">
    <property type="protein sequence ID" value="MFC6441277.1"/>
    <property type="molecule type" value="Genomic_DNA"/>
</dbReference>
<dbReference type="PANTHER" id="PTHR48108:SF26">
    <property type="entry name" value="CBS DOMAIN-CONTAINING PROTEIN DDB_G0289609"/>
    <property type="match status" value="1"/>
</dbReference>
<keyword evidence="2" id="KW-0129">CBS domain</keyword>
<organism evidence="5 6">
    <name type="scientific">Pseudobowmanella zhangzhouensis</name>
    <dbReference type="NCBI Taxonomy" id="1537679"/>
    <lineage>
        <taxon>Bacteria</taxon>
        <taxon>Pseudomonadati</taxon>
        <taxon>Pseudomonadota</taxon>
        <taxon>Gammaproteobacteria</taxon>
        <taxon>Alteromonadales</taxon>
        <taxon>Alteromonadaceae</taxon>
    </lineage>
</organism>
<evidence type="ECO:0000259" key="3">
    <source>
        <dbReference type="PROSITE" id="PS50042"/>
    </source>
</evidence>
<proteinExistence type="predicted"/>
<dbReference type="Gene3D" id="2.60.120.10">
    <property type="entry name" value="Jelly Rolls"/>
    <property type="match status" value="1"/>
</dbReference>
<keyword evidence="6" id="KW-1185">Reference proteome</keyword>
<protein>
    <submittedName>
        <fullName evidence="5">Nucleotidyltransferase substrate binding domain-containing protein</fullName>
    </submittedName>
</protein>
<gene>
    <name evidence="5" type="ORF">ACFP85_14080</name>
</gene>
<feature type="domain" description="Cyclic nucleotide-binding" evidence="3">
    <location>
        <begin position="22"/>
        <end position="135"/>
    </location>
</feature>
<dbReference type="SMART" id="SM00116">
    <property type="entry name" value="CBS"/>
    <property type="match status" value="2"/>
</dbReference>
<feature type="domain" description="CBS" evidence="4">
    <location>
        <begin position="157"/>
        <end position="213"/>
    </location>
</feature>
<evidence type="ECO:0000259" key="4">
    <source>
        <dbReference type="PROSITE" id="PS51371"/>
    </source>
</evidence>
<dbReference type="CDD" id="cd00038">
    <property type="entry name" value="CAP_ED"/>
    <property type="match status" value="1"/>
</dbReference>
<dbReference type="InterPro" id="IPR051462">
    <property type="entry name" value="CBS_domain-containing"/>
</dbReference>
<dbReference type="InterPro" id="IPR000644">
    <property type="entry name" value="CBS_dom"/>
</dbReference>
<dbReference type="SUPFAM" id="SSF54631">
    <property type="entry name" value="CBS-domain pair"/>
    <property type="match status" value="1"/>
</dbReference>
<dbReference type="Pfam" id="PF10335">
    <property type="entry name" value="DUF294_C"/>
    <property type="match status" value="1"/>
</dbReference>
<evidence type="ECO:0000313" key="5">
    <source>
        <dbReference type="EMBL" id="MFC6441277.1"/>
    </source>
</evidence>
<dbReference type="PROSITE" id="PS50042">
    <property type="entry name" value="CNMP_BINDING_3"/>
    <property type="match status" value="1"/>
</dbReference>
<dbReference type="Pfam" id="PF03445">
    <property type="entry name" value="DUF294"/>
    <property type="match status" value="1"/>
</dbReference>
<dbReference type="Proteomes" id="UP001596364">
    <property type="component" value="Unassembled WGS sequence"/>
</dbReference>
<dbReference type="InterPro" id="IPR014710">
    <property type="entry name" value="RmlC-like_jellyroll"/>
</dbReference>
<dbReference type="Gene3D" id="3.10.580.10">
    <property type="entry name" value="CBS-domain"/>
    <property type="match status" value="1"/>
</dbReference>
<dbReference type="Pfam" id="PF00571">
    <property type="entry name" value="CBS"/>
    <property type="match status" value="2"/>
</dbReference>
<dbReference type="InterPro" id="IPR018490">
    <property type="entry name" value="cNMP-bd_dom_sf"/>
</dbReference>
<comment type="caution">
    <text evidence="5">The sequence shown here is derived from an EMBL/GenBank/DDBJ whole genome shotgun (WGS) entry which is preliminary data.</text>
</comment>
<evidence type="ECO:0000313" key="6">
    <source>
        <dbReference type="Proteomes" id="UP001596364"/>
    </source>
</evidence>